<dbReference type="Pfam" id="PF00856">
    <property type="entry name" value="SET"/>
    <property type="match status" value="1"/>
</dbReference>
<evidence type="ECO:0000256" key="6">
    <source>
        <dbReference type="ARBA" id="ARBA00022691"/>
    </source>
</evidence>
<keyword evidence="6" id="KW-0949">S-adenosyl-L-methionine</keyword>
<dbReference type="GO" id="GO:0005634">
    <property type="term" value="C:nucleus"/>
    <property type="evidence" value="ECO:0007669"/>
    <property type="project" value="UniProtKB-SubCell"/>
</dbReference>
<organism evidence="9 10">
    <name type="scientific">Phytophthora megakarya</name>
    <dbReference type="NCBI Taxonomy" id="4795"/>
    <lineage>
        <taxon>Eukaryota</taxon>
        <taxon>Sar</taxon>
        <taxon>Stramenopiles</taxon>
        <taxon>Oomycota</taxon>
        <taxon>Peronosporomycetes</taxon>
        <taxon>Peronosporales</taxon>
        <taxon>Peronosporaceae</taxon>
        <taxon>Phytophthora</taxon>
    </lineage>
</organism>
<evidence type="ECO:0000256" key="1">
    <source>
        <dbReference type="ARBA" id="ARBA00004123"/>
    </source>
</evidence>
<name>A0A225V073_9STRA</name>
<comment type="subcellular location">
    <subcellularLocation>
        <location evidence="2">Chromosome</location>
    </subcellularLocation>
    <subcellularLocation>
        <location evidence="1">Nucleus</location>
    </subcellularLocation>
</comment>
<proteinExistence type="predicted"/>
<dbReference type="SMART" id="SM00317">
    <property type="entry name" value="SET"/>
    <property type="match status" value="1"/>
</dbReference>
<dbReference type="STRING" id="4795.A0A225V073"/>
<keyword evidence="5" id="KW-0808">Transferase</keyword>
<dbReference type="OrthoDB" id="156855at2759"/>
<dbReference type="PROSITE" id="PS50280">
    <property type="entry name" value="SET"/>
    <property type="match status" value="1"/>
</dbReference>
<dbReference type="InterPro" id="IPR001214">
    <property type="entry name" value="SET_dom"/>
</dbReference>
<dbReference type="AlphaFoldDB" id="A0A225V073"/>
<comment type="caution">
    <text evidence="9">The sequence shown here is derived from an EMBL/GenBank/DDBJ whole genome shotgun (WGS) entry which is preliminary data.</text>
</comment>
<evidence type="ECO:0000256" key="3">
    <source>
        <dbReference type="ARBA" id="ARBA00022454"/>
    </source>
</evidence>
<dbReference type="Proteomes" id="UP000198211">
    <property type="component" value="Unassembled WGS sequence"/>
</dbReference>
<evidence type="ECO:0000313" key="9">
    <source>
        <dbReference type="EMBL" id="OWY99205.1"/>
    </source>
</evidence>
<feature type="domain" description="SET" evidence="8">
    <location>
        <begin position="167"/>
        <end position="295"/>
    </location>
</feature>
<keyword evidence="10" id="KW-1185">Reference proteome</keyword>
<keyword evidence="3" id="KW-0158">Chromosome</keyword>
<sequence length="326" mass="35966">MLRLQHVKSGLTPTGDQLLDAKEYLGSVPGPHSPLEEETRWRVACSQVAQKAEPGKVCRDAHAVKVLKMKNLLALCTAPVSGPALVDLHERRKVYVEPVHEARFDHAEVSWPAGVERIDSNKLNRVLFPDLGDFGQCRCQGDCFTDTCGCVLYVRLLQLGGAVQQLPPPRIRETLKLFETGRVGLSVYTTADMDVGDIVGEYAGELSEYDVVVPAQPPVTVKQNSGYTLLMNAKSKAKKFVYIDVLRCGSITRFISHSCTPNAAFVEFQDGAEVKVLVRMLVDVKAGAQITMNYGDETWFTCMCEQCWSASAKDSLQDDRVKAVNN</sequence>
<gene>
    <name evidence="9" type="ORF">PHMEG_00029840</name>
</gene>
<dbReference type="InterPro" id="IPR050777">
    <property type="entry name" value="SET2_Histone-Lys_MeTrsfase"/>
</dbReference>
<accession>A0A225V073</accession>
<dbReference type="EMBL" id="NBNE01008705">
    <property type="protein sequence ID" value="OWY99205.1"/>
    <property type="molecule type" value="Genomic_DNA"/>
</dbReference>
<keyword evidence="7" id="KW-0539">Nucleus</keyword>
<dbReference type="GO" id="GO:0032259">
    <property type="term" value="P:methylation"/>
    <property type="evidence" value="ECO:0007669"/>
    <property type="project" value="UniProtKB-KW"/>
</dbReference>
<dbReference type="PANTHER" id="PTHR22884">
    <property type="entry name" value="SET DOMAIN PROTEINS"/>
    <property type="match status" value="1"/>
</dbReference>
<dbReference type="InterPro" id="IPR046341">
    <property type="entry name" value="SET_dom_sf"/>
</dbReference>
<evidence type="ECO:0000256" key="2">
    <source>
        <dbReference type="ARBA" id="ARBA00004286"/>
    </source>
</evidence>
<dbReference type="Gene3D" id="2.170.270.10">
    <property type="entry name" value="SET domain"/>
    <property type="match status" value="1"/>
</dbReference>
<dbReference type="GO" id="GO:0005694">
    <property type="term" value="C:chromosome"/>
    <property type="evidence" value="ECO:0007669"/>
    <property type="project" value="UniProtKB-SubCell"/>
</dbReference>
<evidence type="ECO:0000313" key="10">
    <source>
        <dbReference type="Proteomes" id="UP000198211"/>
    </source>
</evidence>
<evidence type="ECO:0000256" key="7">
    <source>
        <dbReference type="ARBA" id="ARBA00023242"/>
    </source>
</evidence>
<evidence type="ECO:0000259" key="8">
    <source>
        <dbReference type="PROSITE" id="PS50280"/>
    </source>
</evidence>
<evidence type="ECO:0000256" key="4">
    <source>
        <dbReference type="ARBA" id="ARBA00022603"/>
    </source>
</evidence>
<keyword evidence="4" id="KW-0489">Methyltransferase</keyword>
<protein>
    <recommendedName>
        <fullName evidence="8">SET domain-containing protein</fullName>
    </recommendedName>
</protein>
<evidence type="ECO:0000256" key="5">
    <source>
        <dbReference type="ARBA" id="ARBA00022679"/>
    </source>
</evidence>
<reference evidence="10" key="1">
    <citation type="submission" date="2017-03" db="EMBL/GenBank/DDBJ databases">
        <title>Phytopthora megakarya and P. palmivora, two closely related causual agents of cacao black pod achieved similar genome size and gene model numbers by different mechanisms.</title>
        <authorList>
            <person name="Ali S."/>
            <person name="Shao J."/>
            <person name="Larry D.J."/>
            <person name="Kronmiller B."/>
            <person name="Shen D."/>
            <person name="Strem M.D."/>
            <person name="Melnick R.L."/>
            <person name="Guiltinan M.J."/>
            <person name="Tyler B.M."/>
            <person name="Meinhardt L.W."/>
            <person name="Bailey B.A."/>
        </authorList>
    </citation>
    <scope>NUCLEOTIDE SEQUENCE [LARGE SCALE GENOMIC DNA]</scope>
    <source>
        <strain evidence="10">zdho120</strain>
    </source>
</reference>
<dbReference type="SUPFAM" id="SSF82199">
    <property type="entry name" value="SET domain"/>
    <property type="match status" value="1"/>
</dbReference>
<dbReference type="GO" id="GO:0008168">
    <property type="term" value="F:methyltransferase activity"/>
    <property type="evidence" value="ECO:0007669"/>
    <property type="project" value="UniProtKB-KW"/>
</dbReference>